<reference evidence="3" key="1">
    <citation type="journal article" date="2020" name="mSystems">
        <title>Genome- and Community-Level Interaction Insights into Carbon Utilization and Element Cycling Functions of Hydrothermarchaeota in Hydrothermal Sediment.</title>
        <authorList>
            <person name="Zhou Z."/>
            <person name="Liu Y."/>
            <person name="Xu W."/>
            <person name="Pan J."/>
            <person name="Luo Z.H."/>
            <person name="Li M."/>
        </authorList>
    </citation>
    <scope>NUCLEOTIDE SEQUENCE [LARGE SCALE GENOMIC DNA]</scope>
    <source>
        <strain evidence="3">SpSt-210</strain>
    </source>
</reference>
<feature type="compositionally biased region" description="Basic residues" evidence="1">
    <location>
        <begin position="13"/>
        <end position="27"/>
    </location>
</feature>
<organism evidence="3">
    <name type="scientific">Thermorudis peleae</name>
    <dbReference type="NCBI Taxonomy" id="1382356"/>
    <lineage>
        <taxon>Bacteria</taxon>
        <taxon>Pseudomonadati</taxon>
        <taxon>Thermomicrobiota</taxon>
        <taxon>Thermomicrobia</taxon>
        <taxon>Thermomicrobia incertae sedis</taxon>
        <taxon>Thermorudis</taxon>
    </lineage>
</organism>
<dbReference type="EMBL" id="DSIY01000040">
    <property type="protein sequence ID" value="HEG90182.1"/>
    <property type="molecule type" value="Genomic_DNA"/>
</dbReference>
<sequence length="213" mass="23646">MVKRPPQGERAATTRRRREGRLKAAERHRRQQRIIRAIIATAAILVLAGLGYGAYAYVQGQRERQPPPGVVSFTNLSRDHTQGKVNYEQIPPVGGPHSPIWQNCGFYSQPVANETAVHSLEHGAVWITYRPDLPSDQVERLRQIAESQTFILVSPYPDLPTPVVASAWGKQVRLESANDPRLEQFIRAFRLGPQTPERGARCDGGTSATVPAP</sequence>
<feature type="transmembrane region" description="Helical" evidence="2">
    <location>
        <begin position="37"/>
        <end position="58"/>
    </location>
</feature>
<keyword evidence="2" id="KW-1133">Transmembrane helix</keyword>
<evidence type="ECO:0000313" key="3">
    <source>
        <dbReference type="EMBL" id="HEG90182.1"/>
    </source>
</evidence>
<protein>
    <submittedName>
        <fullName evidence="3">DUF3105 domain-containing protein</fullName>
    </submittedName>
</protein>
<keyword evidence="2" id="KW-0812">Transmembrane</keyword>
<dbReference type="AlphaFoldDB" id="A0A831TAA7"/>
<feature type="region of interest" description="Disordered" evidence="1">
    <location>
        <begin position="194"/>
        <end position="213"/>
    </location>
</feature>
<name>A0A831TAA7_9BACT</name>
<feature type="region of interest" description="Disordered" evidence="1">
    <location>
        <begin position="1"/>
        <end position="27"/>
    </location>
</feature>
<evidence type="ECO:0000256" key="1">
    <source>
        <dbReference type="SAM" id="MobiDB-lite"/>
    </source>
</evidence>
<comment type="caution">
    <text evidence="3">The sequence shown here is derived from an EMBL/GenBank/DDBJ whole genome shotgun (WGS) entry which is preliminary data.</text>
</comment>
<dbReference type="InterPro" id="IPR021454">
    <property type="entry name" value="DUF3105"/>
</dbReference>
<accession>A0A831TAA7</accession>
<evidence type="ECO:0000256" key="2">
    <source>
        <dbReference type="SAM" id="Phobius"/>
    </source>
</evidence>
<proteinExistence type="predicted"/>
<gene>
    <name evidence="3" type="ORF">ENP34_01860</name>
</gene>
<dbReference type="Pfam" id="PF11303">
    <property type="entry name" value="DUF3105"/>
    <property type="match status" value="1"/>
</dbReference>
<keyword evidence="2" id="KW-0472">Membrane</keyword>